<sequence length="293" mass="34476">MKGHNLSFSEKSDCSLSEEWQQRAAEELNETPEVVERELRALKELVKHDTNLSVPEGDDFLIRFLRARKFDSKKSFHMIQRYFLMKLKCPELFDCPLPSECLDIFELQAQNMLPRRDKFGRRVYIIKIDNFDAAKTTIDEVFRLNILAMEQIVREPETQVSGVSILLDMAGLSLQHSKFFTPYYARRTVELVQETFPLRFKSFHVVNEPFYFDAIIAILKPFLKEKIRKRIVMHGTDMTSLHAFIPSDILPAEYGGTAGNFNNREWYMQLLVDEQYFRDLKSYGYKNEDLTKE</sequence>
<dbReference type="PROSITE" id="PS50191">
    <property type="entry name" value="CRAL_TRIO"/>
    <property type="match status" value="1"/>
</dbReference>
<evidence type="ECO:0000259" key="1">
    <source>
        <dbReference type="PROSITE" id="PS50191"/>
    </source>
</evidence>
<dbReference type="InterPro" id="IPR036865">
    <property type="entry name" value="CRAL-TRIO_dom_sf"/>
</dbReference>
<proteinExistence type="predicted"/>
<evidence type="ECO:0000313" key="2">
    <source>
        <dbReference type="EMBL" id="CAH2002897.1"/>
    </source>
</evidence>
<dbReference type="SUPFAM" id="SSF52087">
    <property type="entry name" value="CRAL/TRIO domain"/>
    <property type="match status" value="1"/>
</dbReference>
<dbReference type="Gene3D" id="1.20.5.1200">
    <property type="entry name" value="Alpha-tocopherol transfer"/>
    <property type="match status" value="1"/>
</dbReference>
<keyword evidence="3" id="KW-1185">Reference proteome</keyword>
<protein>
    <recommendedName>
        <fullName evidence="1">CRAL-TRIO domain-containing protein</fullName>
    </recommendedName>
</protein>
<dbReference type="SUPFAM" id="SSF46938">
    <property type="entry name" value="CRAL/TRIO N-terminal domain"/>
    <property type="match status" value="1"/>
</dbReference>
<dbReference type="Proteomes" id="UP001152888">
    <property type="component" value="Unassembled WGS sequence"/>
</dbReference>
<dbReference type="SMART" id="SM00516">
    <property type="entry name" value="SEC14"/>
    <property type="match status" value="1"/>
</dbReference>
<dbReference type="PRINTS" id="PR00180">
    <property type="entry name" value="CRETINALDHBP"/>
</dbReference>
<gene>
    <name evidence="2" type="ORF">ACAOBT_LOCUS27053</name>
</gene>
<dbReference type="SMART" id="SM01100">
    <property type="entry name" value="CRAL_TRIO_N"/>
    <property type="match status" value="1"/>
</dbReference>
<dbReference type="PANTHER" id="PTHR10174:SF130">
    <property type="entry name" value="ALPHA-TOCOPHEROL TRANSFER PROTEIN-LIKE"/>
    <property type="match status" value="1"/>
</dbReference>
<evidence type="ECO:0000313" key="3">
    <source>
        <dbReference type="Proteomes" id="UP001152888"/>
    </source>
</evidence>
<dbReference type="GO" id="GO:1902936">
    <property type="term" value="F:phosphatidylinositol bisphosphate binding"/>
    <property type="evidence" value="ECO:0007669"/>
    <property type="project" value="TreeGrafter"/>
</dbReference>
<organism evidence="2 3">
    <name type="scientific">Acanthoscelides obtectus</name>
    <name type="common">Bean weevil</name>
    <name type="synonym">Bruchus obtectus</name>
    <dbReference type="NCBI Taxonomy" id="200917"/>
    <lineage>
        <taxon>Eukaryota</taxon>
        <taxon>Metazoa</taxon>
        <taxon>Ecdysozoa</taxon>
        <taxon>Arthropoda</taxon>
        <taxon>Hexapoda</taxon>
        <taxon>Insecta</taxon>
        <taxon>Pterygota</taxon>
        <taxon>Neoptera</taxon>
        <taxon>Endopterygota</taxon>
        <taxon>Coleoptera</taxon>
        <taxon>Polyphaga</taxon>
        <taxon>Cucujiformia</taxon>
        <taxon>Chrysomeloidea</taxon>
        <taxon>Chrysomelidae</taxon>
        <taxon>Bruchinae</taxon>
        <taxon>Bruchini</taxon>
        <taxon>Acanthoscelides</taxon>
    </lineage>
</organism>
<dbReference type="Pfam" id="PF00650">
    <property type="entry name" value="CRAL_TRIO"/>
    <property type="match status" value="1"/>
</dbReference>
<dbReference type="InterPro" id="IPR001251">
    <property type="entry name" value="CRAL-TRIO_dom"/>
</dbReference>
<dbReference type="AlphaFoldDB" id="A0A9P0LZJ5"/>
<dbReference type="CDD" id="cd00170">
    <property type="entry name" value="SEC14"/>
    <property type="match status" value="1"/>
</dbReference>
<accession>A0A9P0LZJ5</accession>
<dbReference type="OrthoDB" id="75724at2759"/>
<dbReference type="Gene3D" id="1.10.8.20">
    <property type="entry name" value="N-terminal domain of phosphatidylinositol transfer protein sec14p"/>
    <property type="match status" value="1"/>
</dbReference>
<comment type="caution">
    <text evidence="2">The sequence shown here is derived from an EMBL/GenBank/DDBJ whole genome shotgun (WGS) entry which is preliminary data.</text>
</comment>
<dbReference type="InterPro" id="IPR036273">
    <property type="entry name" value="CRAL/TRIO_N_dom_sf"/>
</dbReference>
<dbReference type="Gene3D" id="3.40.525.10">
    <property type="entry name" value="CRAL-TRIO lipid binding domain"/>
    <property type="match status" value="1"/>
</dbReference>
<dbReference type="EMBL" id="CAKOFQ010007518">
    <property type="protein sequence ID" value="CAH2002897.1"/>
    <property type="molecule type" value="Genomic_DNA"/>
</dbReference>
<dbReference type="Pfam" id="PF03765">
    <property type="entry name" value="CRAL_TRIO_N"/>
    <property type="match status" value="1"/>
</dbReference>
<feature type="domain" description="CRAL-TRIO" evidence="1">
    <location>
        <begin position="100"/>
        <end position="262"/>
    </location>
</feature>
<name>A0A9P0LZJ5_ACAOB</name>
<reference evidence="2" key="1">
    <citation type="submission" date="2022-03" db="EMBL/GenBank/DDBJ databases">
        <authorList>
            <person name="Sayadi A."/>
        </authorList>
    </citation>
    <scope>NUCLEOTIDE SEQUENCE</scope>
</reference>
<dbReference type="InterPro" id="IPR011074">
    <property type="entry name" value="CRAL/TRIO_N_dom"/>
</dbReference>
<dbReference type="PANTHER" id="PTHR10174">
    <property type="entry name" value="ALPHA-TOCOPHEROL TRANSFER PROTEIN-RELATED"/>
    <property type="match status" value="1"/>
</dbReference>
<dbReference type="GO" id="GO:0016020">
    <property type="term" value="C:membrane"/>
    <property type="evidence" value="ECO:0007669"/>
    <property type="project" value="TreeGrafter"/>
</dbReference>